<dbReference type="EMBL" id="JAAAIM010001845">
    <property type="protein sequence ID" value="KAG0275477.1"/>
    <property type="molecule type" value="Genomic_DNA"/>
</dbReference>
<gene>
    <name evidence="2" type="ORF">BGZ96_003773</name>
</gene>
<name>A0ABQ7JIW0_9FUNG</name>
<organism evidence="2 3">
    <name type="scientific">Linnemannia gamsii</name>
    <dbReference type="NCBI Taxonomy" id="64522"/>
    <lineage>
        <taxon>Eukaryota</taxon>
        <taxon>Fungi</taxon>
        <taxon>Fungi incertae sedis</taxon>
        <taxon>Mucoromycota</taxon>
        <taxon>Mortierellomycotina</taxon>
        <taxon>Mortierellomycetes</taxon>
        <taxon>Mortierellales</taxon>
        <taxon>Mortierellaceae</taxon>
        <taxon>Linnemannia</taxon>
    </lineage>
</organism>
<evidence type="ECO:0008006" key="4">
    <source>
        <dbReference type="Google" id="ProtNLM"/>
    </source>
</evidence>
<dbReference type="Gene3D" id="1.25.40.10">
    <property type="entry name" value="Tetratricopeptide repeat domain"/>
    <property type="match status" value="1"/>
</dbReference>
<dbReference type="Pfam" id="PF08238">
    <property type="entry name" value="Sel1"/>
    <property type="match status" value="2"/>
</dbReference>
<dbReference type="PANTHER" id="PTHR11102:SF160">
    <property type="entry name" value="ERAD-ASSOCIATED E3 UBIQUITIN-PROTEIN LIGASE COMPONENT HRD3"/>
    <property type="match status" value="1"/>
</dbReference>
<evidence type="ECO:0000313" key="2">
    <source>
        <dbReference type="EMBL" id="KAG0275477.1"/>
    </source>
</evidence>
<dbReference type="SMART" id="SM00671">
    <property type="entry name" value="SEL1"/>
    <property type="match status" value="2"/>
</dbReference>
<accession>A0ABQ7JIW0</accession>
<dbReference type="InterPro" id="IPR050767">
    <property type="entry name" value="Sel1_AlgK"/>
</dbReference>
<proteinExistence type="inferred from homology"/>
<sequence>QLEETQPNDAVVRARNKELAHKYAKEAMAKVAATMDLNTLHTKGDGAPGDFMTALECYLKAVHKGHANAMVNVGDLFLEGQGVSKSSSVATGWYLKSAYQGNTNAQRKVEALRV</sequence>
<comment type="similarity">
    <text evidence="1">Belongs to the sel-1 family.</text>
</comment>
<feature type="non-terminal residue" evidence="2">
    <location>
        <position position="1"/>
    </location>
</feature>
<dbReference type="Proteomes" id="UP001194696">
    <property type="component" value="Unassembled WGS sequence"/>
</dbReference>
<dbReference type="InterPro" id="IPR011990">
    <property type="entry name" value="TPR-like_helical_dom_sf"/>
</dbReference>
<evidence type="ECO:0000313" key="3">
    <source>
        <dbReference type="Proteomes" id="UP001194696"/>
    </source>
</evidence>
<keyword evidence="3" id="KW-1185">Reference proteome</keyword>
<protein>
    <recommendedName>
        <fullName evidence="4">Sel1 repeat family protein</fullName>
    </recommendedName>
</protein>
<dbReference type="InterPro" id="IPR006597">
    <property type="entry name" value="Sel1-like"/>
</dbReference>
<comment type="caution">
    <text evidence="2">The sequence shown here is derived from an EMBL/GenBank/DDBJ whole genome shotgun (WGS) entry which is preliminary data.</text>
</comment>
<dbReference type="PANTHER" id="PTHR11102">
    <property type="entry name" value="SEL-1-LIKE PROTEIN"/>
    <property type="match status" value="1"/>
</dbReference>
<reference evidence="2 3" key="1">
    <citation type="journal article" date="2020" name="Fungal Divers.">
        <title>Resolving the Mortierellaceae phylogeny through synthesis of multi-gene phylogenetics and phylogenomics.</title>
        <authorList>
            <person name="Vandepol N."/>
            <person name="Liber J."/>
            <person name="Desiro A."/>
            <person name="Na H."/>
            <person name="Kennedy M."/>
            <person name="Barry K."/>
            <person name="Grigoriev I.V."/>
            <person name="Miller A.N."/>
            <person name="O'Donnell K."/>
            <person name="Stajich J.E."/>
            <person name="Bonito G."/>
        </authorList>
    </citation>
    <scope>NUCLEOTIDE SEQUENCE [LARGE SCALE GENOMIC DNA]</scope>
    <source>
        <strain evidence="2 3">AD045</strain>
    </source>
</reference>
<evidence type="ECO:0000256" key="1">
    <source>
        <dbReference type="ARBA" id="ARBA00038101"/>
    </source>
</evidence>
<dbReference type="SUPFAM" id="SSF81901">
    <property type="entry name" value="HCP-like"/>
    <property type="match status" value="1"/>
</dbReference>